<dbReference type="Pfam" id="PF13564">
    <property type="entry name" value="DoxX_2"/>
    <property type="match status" value="1"/>
</dbReference>
<sequence>MKKTKILYWVFTGIMALMLGFGSVFNVMSSPESVELFNRLGYPLYLLPFLGVAKLLGIFAILVPGFNRVKEWAYAGLIFDLVGAMYSLMSIGEPIYVYLPLLLPILLVALSYYFHHKLLKGAADHVPEKTPDLSLAVS</sequence>
<keyword evidence="4 5" id="KW-0472">Membrane</keyword>
<evidence type="ECO:0000313" key="7">
    <source>
        <dbReference type="Proteomes" id="UP000563094"/>
    </source>
</evidence>
<dbReference type="GO" id="GO:0016020">
    <property type="term" value="C:membrane"/>
    <property type="evidence" value="ECO:0007669"/>
    <property type="project" value="UniProtKB-SubCell"/>
</dbReference>
<proteinExistence type="predicted"/>
<protein>
    <recommendedName>
        <fullName evidence="8">DoxX-like family protein</fullName>
    </recommendedName>
</protein>
<feature type="transmembrane region" description="Helical" evidence="5">
    <location>
        <begin position="45"/>
        <end position="65"/>
    </location>
</feature>
<evidence type="ECO:0000313" key="6">
    <source>
        <dbReference type="EMBL" id="MBA9079430.1"/>
    </source>
</evidence>
<reference evidence="6 7" key="1">
    <citation type="submission" date="2020-08" db="EMBL/GenBank/DDBJ databases">
        <title>Genomic Encyclopedia of Type Strains, Phase IV (KMG-IV): sequencing the most valuable type-strain genomes for metagenomic binning, comparative biology and taxonomic classification.</title>
        <authorList>
            <person name="Goeker M."/>
        </authorList>
    </citation>
    <scope>NUCLEOTIDE SEQUENCE [LARGE SCALE GENOMIC DNA]</scope>
    <source>
        <strain evidence="6 7">DSM 29854</strain>
    </source>
</reference>
<dbReference type="InterPro" id="IPR032808">
    <property type="entry name" value="DoxX"/>
</dbReference>
<comment type="caution">
    <text evidence="6">The sequence shown here is derived from an EMBL/GenBank/DDBJ whole genome shotgun (WGS) entry which is preliminary data.</text>
</comment>
<name>A0A839GL66_9BACT</name>
<evidence type="ECO:0000256" key="2">
    <source>
        <dbReference type="ARBA" id="ARBA00022692"/>
    </source>
</evidence>
<accession>A0A839GL66</accession>
<dbReference type="InterPro" id="IPR016944">
    <property type="entry name" value="UCP030066"/>
</dbReference>
<evidence type="ECO:0000256" key="4">
    <source>
        <dbReference type="ARBA" id="ARBA00023136"/>
    </source>
</evidence>
<keyword evidence="2 5" id="KW-0812">Transmembrane</keyword>
<feature type="transmembrane region" description="Helical" evidence="5">
    <location>
        <begin position="95"/>
        <end position="114"/>
    </location>
</feature>
<dbReference type="PIRSF" id="PIRSF030066">
    <property type="entry name" value="UCP030066"/>
    <property type="match status" value="1"/>
</dbReference>
<gene>
    <name evidence="6" type="ORF">FHS90_004166</name>
</gene>
<keyword evidence="7" id="KW-1185">Reference proteome</keyword>
<keyword evidence="3 5" id="KW-1133">Transmembrane helix</keyword>
<comment type="subcellular location">
    <subcellularLocation>
        <location evidence="1">Membrane</location>
        <topology evidence="1">Multi-pass membrane protein</topology>
    </subcellularLocation>
</comment>
<organism evidence="6 7">
    <name type="scientific">Rufibacter quisquiliarum</name>
    <dbReference type="NCBI Taxonomy" id="1549639"/>
    <lineage>
        <taxon>Bacteria</taxon>
        <taxon>Pseudomonadati</taxon>
        <taxon>Bacteroidota</taxon>
        <taxon>Cytophagia</taxon>
        <taxon>Cytophagales</taxon>
        <taxon>Hymenobacteraceae</taxon>
        <taxon>Rufibacter</taxon>
    </lineage>
</organism>
<feature type="transmembrane region" description="Helical" evidence="5">
    <location>
        <begin position="7"/>
        <end position="25"/>
    </location>
</feature>
<feature type="transmembrane region" description="Helical" evidence="5">
    <location>
        <begin position="72"/>
        <end position="89"/>
    </location>
</feature>
<evidence type="ECO:0008006" key="8">
    <source>
        <dbReference type="Google" id="ProtNLM"/>
    </source>
</evidence>
<dbReference type="AlphaFoldDB" id="A0A839GL66"/>
<dbReference type="EMBL" id="JACJIQ010000022">
    <property type="protein sequence ID" value="MBA9079430.1"/>
    <property type="molecule type" value="Genomic_DNA"/>
</dbReference>
<evidence type="ECO:0000256" key="1">
    <source>
        <dbReference type="ARBA" id="ARBA00004141"/>
    </source>
</evidence>
<evidence type="ECO:0000256" key="3">
    <source>
        <dbReference type="ARBA" id="ARBA00022989"/>
    </source>
</evidence>
<dbReference type="RefSeq" id="WP_182514325.1">
    <property type="nucleotide sequence ID" value="NZ_JACJIQ010000022.1"/>
</dbReference>
<dbReference type="Proteomes" id="UP000563094">
    <property type="component" value="Unassembled WGS sequence"/>
</dbReference>
<evidence type="ECO:0000256" key="5">
    <source>
        <dbReference type="SAM" id="Phobius"/>
    </source>
</evidence>